<dbReference type="Gene3D" id="1.10.10.10">
    <property type="entry name" value="Winged helix-like DNA-binding domain superfamily/Winged helix DNA-binding domain"/>
    <property type="match status" value="1"/>
</dbReference>
<dbReference type="RefSeq" id="WP_230776529.1">
    <property type="nucleotide sequence ID" value="NZ_CP141221.1"/>
</dbReference>
<dbReference type="SUPFAM" id="SSF46785">
    <property type="entry name" value="Winged helix' DNA-binding domain"/>
    <property type="match status" value="1"/>
</dbReference>
<name>A0ABT7PIP8_9BACT</name>
<protein>
    <submittedName>
        <fullName evidence="1">Winged helix-turn-helix transcriptional regulator</fullName>
    </submittedName>
</protein>
<sequence>MHSINGKSDHSVVRSVDRELLRAMPADALIGVGDLIDRLGVTATAVRQRIDRMLERELIEREKVVAGRGRPTYQYRLTEKGRRINSADSTELAEAMWQEMLAIEDPELRDRMLAGIAKRMGKEYASRLADARMDASTPLEERMRLLSELLSERRVISDVVSDGKLPVLDIRCCPFPTLANGEHDHSMCRLEELLLSEALGKPVQLSQCRKDGDSCCQFTPAAPNESVGLGSSDATRSTHH</sequence>
<dbReference type="EMBL" id="JASZZN010000007">
    <property type="protein sequence ID" value="MDM4016208.1"/>
    <property type="molecule type" value="Genomic_DNA"/>
</dbReference>
<gene>
    <name evidence="1" type="ORF">QTN89_12270</name>
</gene>
<dbReference type="InterPro" id="IPR036388">
    <property type="entry name" value="WH-like_DNA-bd_sf"/>
</dbReference>
<accession>A0ABT7PIP8</accession>
<dbReference type="InterPro" id="IPR036390">
    <property type="entry name" value="WH_DNA-bd_sf"/>
</dbReference>
<keyword evidence="2" id="KW-1185">Reference proteome</keyword>
<evidence type="ECO:0000313" key="1">
    <source>
        <dbReference type="EMBL" id="MDM4016208.1"/>
    </source>
</evidence>
<organism evidence="1 2">
    <name type="scientific">Roseiconus lacunae</name>
    <dbReference type="NCBI Taxonomy" id="2605694"/>
    <lineage>
        <taxon>Bacteria</taxon>
        <taxon>Pseudomonadati</taxon>
        <taxon>Planctomycetota</taxon>
        <taxon>Planctomycetia</taxon>
        <taxon>Pirellulales</taxon>
        <taxon>Pirellulaceae</taxon>
        <taxon>Roseiconus</taxon>
    </lineage>
</organism>
<comment type="caution">
    <text evidence="1">The sequence shown here is derived from an EMBL/GenBank/DDBJ whole genome shotgun (WGS) entry which is preliminary data.</text>
</comment>
<reference evidence="1 2" key="1">
    <citation type="submission" date="2023-06" db="EMBL/GenBank/DDBJ databases">
        <title>Roseiconus lacunae JC819 isolated from Gulf of Mannar region, Tamil Nadu.</title>
        <authorList>
            <person name="Pk S."/>
            <person name="Ch S."/>
            <person name="Ch V.R."/>
        </authorList>
    </citation>
    <scope>NUCLEOTIDE SEQUENCE [LARGE SCALE GENOMIC DNA]</scope>
    <source>
        <strain evidence="1 2">JC819</strain>
    </source>
</reference>
<dbReference type="Proteomes" id="UP001239462">
    <property type="component" value="Unassembled WGS sequence"/>
</dbReference>
<dbReference type="Pfam" id="PF13412">
    <property type="entry name" value="HTH_24"/>
    <property type="match status" value="1"/>
</dbReference>
<evidence type="ECO:0000313" key="2">
    <source>
        <dbReference type="Proteomes" id="UP001239462"/>
    </source>
</evidence>
<proteinExistence type="predicted"/>